<comment type="caution">
    <text evidence="2">The sequence shown here is derived from an EMBL/GenBank/DDBJ whole genome shotgun (WGS) entry which is preliminary data.</text>
</comment>
<keyword evidence="1" id="KW-0732">Signal</keyword>
<reference evidence="2 3" key="1">
    <citation type="submission" date="2022-01" db="EMBL/GenBank/DDBJ databases">
        <title>Whole genome-based taxonomy of the Shewanellaceae.</title>
        <authorList>
            <person name="Martin-Rodriguez A.J."/>
        </authorList>
    </citation>
    <scope>NUCLEOTIDE SEQUENCE [LARGE SCALE GENOMIC DNA]</scope>
    <source>
        <strain evidence="2 3">DSM 17177</strain>
    </source>
</reference>
<organism evidence="2 3">
    <name type="scientific">Shewanella surugensis</name>
    <dbReference type="NCBI Taxonomy" id="212020"/>
    <lineage>
        <taxon>Bacteria</taxon>
        <taxon>Pseudomonadati</taxon>
        <taxon>Pseudomonadota</taxon>
        <taxon>Gammaproteobacteria</taxon>
        <taxon>Alteromonadales</taxon>
        <taxon>Shewanellaceae</taxon>
        <taxon>Shewanella</taxon>
    </lineage>
</organism>
<feature type="signal peptide" evidence="1">
    <location>
        <begin position="1"/>
        <end position="25"/>
    </location>
</feature>
<feature type="chain" id="PRO_5045366302" description="Secreted protein" evidence="1">
    <location>
        <begin position="26"/>
        <end position="268"/>
    </location>
</feature>
<evidence type="ECO:0000313" key="2">
    <source>
        <dbReference type="EMBL" id="MCL1126997.1"/>
    </source>
</evidence>
<evidence type="ECO:0000313" key="3">
    <source>
        <dbReference type="Proteomes" id="UP001203423"/>
    </source>
</evidence>
<evidence type="ECO:0008006" key="4">
    <source>
        <dbReference type="Google" id="ProtNLM"/>
    </source>
</evidence>
<protein>
    <recommendedName>
        <fullName evidence="4">Secreted protein</fullName>
    </recommendedName>
</protein>
<evidence type="ECO:0000256" key="1">
    <source>
        <dbReference type="SAM" id="SignalP"/>
    </source>
</evidence>
<sequence length="268" mass="28801">MFQKVNRLIIMVLSGALLLSTALNAAANNQSNHSTNAQASVGSTDAPLVQCPTSANLPNRFALCAAATCWTLDGLAYCKCNIMQQQSISMSFDYQDEGQAKNICDLLLTGTKNGFTISTYATPRQIETNYRPNVEKLGPPMGFYTCATKDDLIAYGAQCDGGICFNSTQGKFFPGLGHIKNDEIVCSCPPTLNPTLRFQIAGPWKCKPGDANENNQCCDENYYNDMCQVTSVSNTGTRLAVSAPAGSAVTLSTLLDGEKPSLNTCQFH</sequence>
<gene>
    <name evidence="2" type="ORF">L2764_21590</name>
</gene>
<dbReference type="RefSeq" id="WP_248942406.1">
    <property type="nucleotide sequence ID" value="NZ_JAKIKS010000121.1"/>
</dbReference>
<keyword evidence="3" id="KW-1185">Reference proteome</keyword>
<accession>A0ABT0LH17</accession>
<dbReference type="Proteomes" id="UP001203423">
    <property type="component" value="Unassembled WGS sequence"/>
</dbReference>
<proteinExistence type="predicted"/>
<dbReference type="EMBL" id="JAKIKS010000121">
    <property type="protein sequence ID" value="MCL1126997.1"/>
    <property type="molecule type" value="Genomic_DNA"/>
</dbReference>
<name>A0ABT0LH17_9GAMM</name>